<feature type="region of interest" description="Disordered" evidence="3">
    <location>
        <begin position="1"/>
        <end position="20"/>
    </location>
</feature>
<keyword evidence="1" id="KW-0853">WD repeat</keyword>
<gene>
    <name evidence="5" type="primary">DCX-EMAP_0</name>
    <name evidence="5" type="ORF">AVEN_196625_1</name>
</gene>
<dbReference type="GO" id="GO:0072686">
    <property type="term" value="C:mitotic spindle"/>
    <property type="evidence" value="ECO:0007669"/>
    <property type="project" value="TreeGrafter"/>
</dbReference>
<dbReference type="InterPro" id="IPR050630">
    <property type="entry name" value="WD_repeat_EMAP"/>
</dbReference>
<dbReference type="PANTHER" id="PTHR13720">
    <property type="entry name" value="WD-40 REPEAT PROTEIN"/>
    <property type="match status" value="1"/>
</dbReference>
<evidence type="ECO:0000259" key="4">
    <source>
        <dbReference type="Pfam" id="PF23414"/>
    </source>
</evidence>
<dbReference type="Gene3D" id="2.130.10.10">
    <property type="entry name" value="YVTN repeat-like/Quinoprotein amine dehydrogenase"/>
    <property type="match status" value="2"/>
</dbReference>
<dbReference type="Pfam" id="PF23414">
    <property type="entry name" value="Beta-prop_EML_2"/>
    <property type="match status" value="1"/>
</dbReference>
<dbReference type="Pfam" id="PF00400">
    <property type="entry name" value="WD40"/>
    <property type="match status" value="1"/>
</dbReference>
<keyword evidence="2" id="KW-0677">Repeat</keyword>
<evidence type="ECO:0000313" key="6">
    <source>
        <dbReference type="Proteomes" id="UP000499080"/>
    </source>
</evidence>
<dbReference type="OrthoDB" id="47802at2759"/>
<dbReference type="PANTHER" id="PTHR13720:SF55">
    <property type="entry name" value="ECHINODERM MICROTUBULE-ASSOCIATED PROTEIN-LIKE CG42247"/>
    <property type="match status" value="1"/>
</dbReference>
<feature type="domain" description="EML-like second beta-propeller" evidence="4">
    <location>
        <begin position="153"/>
        <end position="404"/>
    </location>
</feature>
<evidence type="ECO:0000256" key="3">
    <source>
        <dbReference type="SAM" id="MobiDB-lite"/>
    </source>
</evidence>
<dbReference type="Proteomes" id="UP000499080">
    <property type="component" value="Unassembled WGS sequence"/>
</dbReference>
<protein>
    <submittedName>
        <fullName evidence="5">Echinoderm microtubule-associated protein-like CG42247</fullName>
    </submittedName>
</protein>
<evidence type="ECO:0000256" key="2">
    <source>
        <dbReference type="ARBA" id="ARBA00022737"/>
    </source>
</evidence>
<comment type="caution">
    <text evidence="5">The sequence shown here is derived from an EMBL/GenBank/DDBJ whole genome shotgun (WGS) entry which is preliminary data.</text>
</comment>
<dbReference type="EMBL" id="BGPR01000500">
    <property type="protein sequence ID" value="GBM23538.1"/>
    <property type="molecule type" value="Genomic_DNA"/>
</dbReference>
<dbReference type="InterPro" id="IPR055442">
    <property type="entry name" value="Beta-prop_EML-like_2nd"/>
</dbReference>
<evidence type="ECO:0000313" key="5">
    <source>
        <dbReference type="EMBL" id="GBM23538.1"/>
    </source>
</evidence>
<dbReference type="AlphaFoldDB" id="A0A4Y2E682"/>
<keyword evidence="6" id="KW-1185">Reference proteome</keyword>
<dbReference type="InterPro" id="IPR015943">
    <property type="entry name" value="WD40/YVTN_repeat-like_dom_sf"/>
</dbReference>
<dbReference type="SMART" id="SM00320">
    <property type="entry name" value="WD40"/>
    <property type="match status" value="5"/>
</dbReference>
<reference evidence="5 6" key="1">
    <citation type="journal article" date="2019" name="Sci. Rep.">
        <title>Orb-weaving spider Araneus ventricosus genome elucidates the spidroin gene catalogue.</title>
        <authorList>
            <person name="Kono N."/>
            <person name="Nakamura H."/>
            <person name="Ohtoshi R."/>
            <person name="Moran D.A.P."/>
            <person name="Shinohara A."/>
            <person name="Yoshida Y."/>
            <person name="Fujiwara M."/>
            <person name="Mori M."/>
            <person name="Tomita M."/>
            <person name="Arakawa K."/>
        </authorList>
    </citation>
    <scope>NUCLEOTIDE SEQUENCE [LARGE SCALE GENOMIC DNA]</scope>
</reference>
<dbReference type="InterPro" id="IPR001680">
    <property type="entry name" value="WD40_rpt"/>
</dbReference>
<evidence type="ECO:0000256" key="1">
    <source>
        <dbReference type="ARBA" id="ARBA00022574"/>
    </source>
</evidence>
<accession>A0A4Y2E682</accession>
<dbReference type="GO" id="GO:0008017">
    <property type="term" value="F:microtubule binding"/>
    <property type="evidence" value="ECO:0007669"/>
    <property type="project" value="TreeGrafter"/>
</dbReference>
<sequence length="414" mass="45380">MFSRFPSHSKFIPTPPQGHSGRTIQSWAFVGETGLAVGDSSGYITLWAILPGDAFRIIKEVRAHEKEVSCMAATSEGTLISGGQNELKAWDAHQRLQHLATMDLADGEVRALQLQGTSGPALYVGTNDAILEGSLQTSLQSFIPGVEAGIYDLCVDVQGQSFVTVDRHRNICRWSTRHLMWKTKPRVDCYCVGFHPEGRAVVAGGANGKLLVLHADGGLVVATVFVADAALKALAYNTDGSVLAAGCEDGNIYICGSKNHGYLYKMHTVLKNEWPILQVDWADDGESLQSCYRKADFCEVALWKVAESKRVSSALSKSMDWPQHTCILSHNILGIWKALEGAFYLSCHRNGSKLATGAQDGHIRIFSYPCREAEQVVYEEQKQGPRQVDIVRFLNAGSLISCFGPAVYVWNIKE</sequence>
<organism evidence="5 6">
    <name type="scientific">Araneus ventricosus</name>
    <name type="common">Orbweaver spider</name>
    <name type="synonym">Epeira ventricosa</name>
    <dbReference type="NCBI Taxonomy" id="182803"/>
    <lineage>
        <taxon>Eukaryota</taxon>
        <taxon>Metazoa</taxon>
        <taxon>Ecdysozoa</taxon>
        <taxon>Arthropoda</taxon>
        <taxon>Chelicerata</taxon>
        <taxon>Arachnida</taxon>
        <taxon>Araneae</taxon>
        <taxon>Araneomorphae</taxon>
        <taxon>Entelegynae</taxon>
        <taxon>Araneoidea</taxon>
        <taxon>Araneidae</taxon>
        <taxon>Araneus</taxon>
    </lineage>
</organism>
<dbReference type="GO" id="GO:0000226">
    <property type="term" value="P:microtubule cytoskeleton organization"/>
    <property type="evidence" value="ECO:0007669"/>
    <property type="project" value="TreeGrafter"/>
</dbReference>
<proteinExistence type="predicted"/>
<name>A0A4Y2E682_ARAVE</name>
<dbReference type="SUPFAM" id="SSF50978">
    <property type="entry name" value="WD40 repeat-like"/>
    <property type="match status" value="1"/>
</dbReference>
<dbReference type="InterPro" id="IPR036322">
    <property type="entry name" value="WD40_repeat_dom_sf"/>
</dbReference>